<proteinExistence type="predicted"/>
<reference evidence="2" key="4">
    <citation type="submission" date="2019-03" db="UniProtKB">
        <authorList>
            <consortium name="EnsemblPlants"/>
        </authorList>
    </citation>
    <scope>IDENTIFICATION</scope>
</reference>
<dbReference type="Proteomes" id="UP000015105">
    <property type="component" value="Chromosome 5D"/>
</dbReference>
<protein>
    <submittedName>
        <fullName evidence="2">Uncharacterized protein</fullName>
    </submittedName>
</protein>
<sequence length="239" mass="26123">GGRTTHTAVSLRPHDAGEPRSAEPEKDRASAAWLGGVHLREARARAARSGGGFSHPPPQLLEPQPSLPPKLHASRNSGRMSGLAASALPLAAGPNCPPRLLTPCPCLSPFPSQILTFRPRFPSLPGPSPLPWCRPTRPSGLTRPPLLKVAELQPCLPGRFASARRLKFGAASGNGRQGLRASQYRFDDDEPLWLAVVREFAVSVRNLVVFLAEQPRQLKHLEWPAFRNTVWHLHLQFIS</sequence>
<feature type="region of interest" description="Disordered" evidence="1">
    <location>
        <begin position="43"/>
        <end position="80"/>
    </location>
</feature>
<feature type="compositionally biased region" description="Basic and acidic residues" evidence="1">
    <location>
        <begin position="12"/>
        <end position="29"/>
    </location>
</feature>
<evidence type="ECO:0000256" key="1">
    <source>
        <dbReference type="SAM" id="MobiDB-lite"/>
    </source>
</evidence>
<feature type="compositionally biased region" description="Pro residues" evidence="1">
    <location>
        <begin position="55"/>
        <end position="68"/>
    </location>
</feature>
<dbReference type="STRING" id="200361.A0A453KYN3"/>
<evidence type="ECO:0000313" key="3">
    <source>
        <dbReference type="Proteomes" id="UP000015105"/>
    </source>
</evidence>
<feature type="region of interest" description="Disordered" evidence="1">
    <location>
        <begin position="1"/>
        <end position="29"/>
    </location>
</feature>
<dbReference type="Gramene" id="AET5Gv20560800.7">
    <property type="protein sequence ID" value="AET5Gv20560800.7"/>
    <property type="gene ID" value="AET5Gv20560800"/>
</dbReference>
<dbReference type="AlphaFoldDB" id="A0A453KYN3"/>
<organism evidence="2 3">
    <name type="scientific">Aegilops tauschii subsp. strangulata</name>
    <name type="common">Goatgrass</name>
    <dbReference type="NCBI Taxonomy" id="200361"/>
    <lineage>
        <taxon>Eukaryota</taxon>
        <taxon>Viridiplantae</taxon>
        <taxon>Streptophyta</taxon>
        <taxon>Embryophyta</taxon>
        <taxon>Tracheophyta</taxon>
        <taxon>Spermatophyta</taxon>
        <taxon>Magnoliopsida</taxon>
        <taxon>Liliopsida</taxon>
        <taxon>Poales</taxon>
        <taxon>Poaceae</taxon>
        <taxon>BOP clade</taxon>
        <taxon>Pooideae</taxon>
        <taxon>Triticodae</taxon>
        <taxon>Triticeae</taxon>
        <taxon>Triticinae</taxon>
        <taxon>Aegilops</taxon>
    </lineage>
</organism>
<name>A0A453KYN3_AEGTS</name>
<dbReference type="PANTHER" id="PTHR37247">
    <property type="entry name" value="TRANSMEMBRANE PROTEIN"/>
    <property type="match status" value="1"/>
</dbReference>
<accession>A0A453KYN3</accession>
<reference evidence="2" key="3">
    <citation type="journal article" date="2017" name="Nature">
        <title>Genome sequence of the progenitor of the wheat D genome Aegilops tauschii.</title>
        <authorList>
            <person name="Luo M.C."/>
            <person name="Gu Y.Q."/>
            <person name="Puiu D."/>
            <person name="Wang H."/>
            <person name="Twardziok S.O."/>
            <person name="Deal K.R."/>
            <person name="Huo N."/>
            <person name="Zhu T."/>
            <person name="Wang L."/>
            <person name="Wang Y."/>
            <person name="McGuire P.E."/>
            <person name="Liu S."/>
            <person name="Long H."/>
            <person name="Ramasamy R.K."/>
            <person name="Rodriguez J.C."/>
            <person name="Van S.L."/>
            <person name="Yuan L."/>
            <person name="Wang Z."/>
            <person name="Xia Z."/>
            <person name="Xiao L."/>
            <person name="Anderson O.D."/>
            <person name="Ouyang S."/>
            <person name="Liang Y."/>
            <person name="Zimin A.V."/>
            <person name="Pertea G."/>
            <person name="Qi P."/>
            <person name="Bennetzen J.L."/>
            <person name="Dai X."/>
            <person name="Dawson M.W."/>
            <person name="Muller H.G."/>
            <person name="Kugler K."/>
            <person name="Rivarola-Duarte L."/>
            <person name="Spannagl M."/>
            <person name="Mayer K.F.X."/>
            <person name="Lu F.H."/>
            <person name="Bevan M.W."/>
            <person name="Leroy P."/>
            <person name="Li P."/>
            <person name="You F.M."/>
            <person name="Sun Q."/>
            <person name="Liu Z."/>
            <person name="Lyons E."/>
            <person name="Wicker T."/>
            <person name="Salzberg S.L."/>
            <person name="Devos K.M."/>
            <person name="Dvorak J."/>
        </authorList>
    </citation>
    <scope>NUCLEOTIDE SEQUENCE [LARGE SCALE GENOMIC DNA]</scope>
    <source>
        <strain evidence="2">cv. AL8/78</strain>
    </source>
</reference>
<reference evidence="3" key="2">
    <citation type="journal article" date="2017" name="Nat. Plants">
        <title>The Aegilops tauschii genome reveals multiple impacts of transposons.</title>
        <authorList>
            <person name="Zhao G."/>
            <person name="Zou C."/>
            <person name="Li K."/>
            <person name="Wang K."/>
            <person name="Li T."/>
            <person name="Gao L."/>
            <person name="Zhang X."/>
            <person name="Wang H."/>
            <person name="Yang Z."/>
            <person name="Liu X."/>
            <person name="Jiang W."/>
            <person name="Mao L."/>
            <person name="Kong X."/>
            <person name="Jiao Y."/>
            <person name="Jia J."/>
        </authorList>
    </citation>
    <scope>NUCLEOTIDE SEQUENCE [LARGE SCALE GENOMIC DNA]</scope>
    <source>
        <strain evidence="3">cv. AL8/78</strain>
    </source>
</reference>
<keyword evidence="3" id="KW-1185">Reference proteome</keyword>
<evidence type="ECO:0000313" key="2">
    <source>
        <dbReference type="EnsemblPlants" id="AET5Gv20560800.7"/>
    </source>
</evidence>
<reference evidence="3" key="1">
    <citation type="journal article" date="2014" name="Science">
        <title>Ancient hybridizations among the ancestral genomes of bread wheat.</title>
        <authorList>
            <consortium name="International Wheat Genome Sequencing Consortium,"/>
            <person name="Marcussen T."/>
            <person name="Sandve S.R."/>
            <person name="Heier L."/>
            <person name="Spannagl M."/>
            <person name="Pfeifer M."/>
            <person name="Jakobsen K.S."/>
            <person name="Wulff B.B."/>
            <person name="Steuernagel B."/>
            <person name="Mayer K.F."/>
            <person name="Olsen O.A."/>
        </authorList>
    </citation>
    <scope>NUCLEOTIDE SEQUENCE [LARGE SCALE GENOMIC DNA]</scope>
    <source>
        <strain evidence="3">cv. AL8/78</strain>
    </source>
</reference>
<reference evidence="2" key="5">
    <citation type="journal article" date="2021" name="G3 (Bethesda)">
        <title>Aegilops tauschii genome assembly Aet v5.0 features greater sequence contiguity and improved annotation.</title>
        <authorList>
            <person name="Wang L."/>
            <person name="Zhu T."/>
            <person name="Rodriguez J.C."/>
            <person name="Deal K.R."/>
            <person name="Dubcovsky J."/>
            <person name="McGuire P.E."/>
            <person name="Lux T."/>
            <person name="Spannagl M."/>
            <person name="Mayer K.F.X."/>
            <person name="Baldrich P."/>
            <person name="Meyers B.C."/>
            <person name="Huo N."/>
            <person name="Gu Y.Q."/>
            <person name="Zhou H."/>
            <person name="Devos K.M."/>
            <person name="Bennetzen J.L."/>
            <person name="Unver T."/>
            <person name="Budak H."/>
            <person name="Gulick P.J."/>
            <person name="Galiba G."/>
            <person name="Kalapos B."/>
            <person name="Nelson D.R."/>
            <person name="Li P."/>
            <person name="You F.M."/>
            <person name="Luo M.C."/>
            <person name="Dvorak J."/>
        </authorList>
    </citation>
    <scope>NUCLEOTIDE SEQUENCE [LARGE SCALE GENOMIC DNA]</scope>
    <source>
        <strain evidence="2">cv. AL8/78</strain>
    </source>
</reference>
<dbReference type="EnsemblPlants" id="AET5Gv20560800.7">
    <property type="protein sequence ID" value="AET5Gv20560800.7"/>
    <property type="gene ID" value="AET5Gv20560800"/>
</dbReference>
<dbReference type="PANTHER" id="PTHR37247:SF1">
    <property type="entry name" value="TRANSMEMBRANE PROTEIN"/>
    <property type="match status" value="1"/>
</dbReference>